<proteinExistence type="inferred from homology"/>
<gene>
    <name evidence="7" type="primary">gltX</name>
    <name evidence="10" type="ORF">A2160_00370</name>
</gene>
<feature type="binding site" evidence="7">
    <location>
        <position position="252"/>
    </location>
    <ligand>
        <name>ATP</name>
        <dbReference type="ChEBI" id="CHEBI:30616"/>
    </ligand>
</feature>
<evidence type="ECO:0000256" key="2">
    <source>
        <dbReference type="ARBA" id="ARBA00022598"/>
    </source>
</evidence>
<keyword evidence="3 7" id="KW-0547">Nucleotide-binding</keyword>
<dbReference type="Gene3D" id="3.40.50.620">
    <property type="entry name" value="HUPs"/>
    <property type="match status" value="1"/>
</dbReference>
<feature type="binding site" evidence="7">
    <location>
        <position position="135"/>
    </location>
    <ligand>
        <name>Zn(2+)</name>
        <dbReference type="ChEBI" id="CHEBI:29105"/>
    </ligand>
</feature>
<sequence length="473" mass="54455">MSVRVRIAPTPSGKLHLGTAHTALFNYLFARHNQGKFILRIDDTDPKRCKPEFEEDIFISLKWLGLEWDEGPDIGGLYAPYRQSQRMSHYRPYIEQLLKEGKAYYCYCTSEELAQEKRELQKKGLPLVYSGKCSHLTEAQIKEYQKEGRKPSVRIRVSDKIVSFEDPARGKISVKTSEFRDFIIARSDGTALLFFAVTVDDIEMKITHAIRGEDYLNIVPKQIVIFEALGVKPPIFAHLPFVYAQDGSKLSKRHGATAVTDYQKMGYLPDAIFNYLTLLGWSSGDDREVLSRKEIIKLFTLEKVNTNPHRFDINKLNWINGHYIRNTPDKELLPLIKSFLEFKAPDELLIKIIPLIKERIFKLTDVNDLVDFFFRDVSYDKKLLLKKASVDLVKQQLNLINEILIAVNHWVTDEINKSMLTLCDSNQWHRGQFFMLLRTAVTGKTITPPLAESMEILGKKKVLERISAALSKI</sequence>
<dbReference type="InterPro" id="IPR045462">
    <property type="entry name" value="aa-tRNA-synth_I_cd-bd"/>
</dbReference>
<keyword evidence="7" id="KW-0862">Zinc</keyword>
<keyword evidence="6 7" id="KW-0030">Aminoacyl-tRNA synthetase</keyword>
<dbReference type="EC" id="6.1.1.17" evidence="7"/>
<dbReference type="GO" id="GO:0008270">
    <property type="term" value="F:zinc ion binding"/>
    <property type="evidence" value="ECO:0007669"/>
    <property type="project" value="UniProtKB-UniRule"/>
</dbReference>
<evidence type="ECO:0000256" key="4">
    <source>
        <dbReference type="ARBA" id="ARBA00022840"/>
    </source>
</evidence>
<dbReference type="NCBIfam" id="TIGR00464">
    <property type="entry name" value="gltX_bact"/>
    <property type="match status" value="1"/>
</dbReference>
<keyword evidence="7" id="KW-0963">Cytoplasm</keyword>
<evidence type="ECO:0000259" key="8">
    <source>
        <dbReference type="Pfam" id="PF00749"/>
    </source>
</evidence>
<keyword evidence="4 7" id="KW-0067">ATP-binding</keyword>
<feature type="binding site" evidence="7">
    <location>
        <position position="133"/>
    </location>
    <ligand>
        <name>Zn(2+)</name>
        <dbReference type="ChEBI" id="CHEBI:29105"/>
    </ligand>
</feature>
<name>A0A1F5E5C8_9BACT</name>
<keyword evidence="7" id="KW-0479">Metal-binding</keyword>
<dbReference type="PANTHER" id="PTHR43311">
    <property type="entry name" value="GLUTAMATE--TRNA LIGASE"/>
    <property type="match status" value="1"/>
</dbReference>
<comment type="caution">
    <text evidence="10">The sequence shown here is derived from an EMBL/GenBank/DDBJ whole genome shotgun (WGS) entry which is preliminary data.</text>
</comment>
<feature type="domain" description="Aminoacyl-tRNA synthetase class I anticodon-binding" evidence="9">
    <location>
        <begin position="333"/>
        <end position="470"/>
    </location>
</feature>
<evidence type="ECO:0000313" key="11">
    <source>
        <dbReference type="Proteomes" id="UP000177006"/>
    </source>
</evidence>
<reference evidence="10 11" key="1">
    <citation type="journal article" date="2016" name="Nat. Commun.">
        <title>Thousands of microbial genomes shed light on interconnected biogeochemical processes in an aquifer system.</title>
        <authorList>
            <person name="Anantharaman K."/>
            <person name="Brown C.T."/>
            <person name="Hug L.A."/>
            <person name="Sharon I."/>
            <person name="Castelle C.J."/>
            <person name="Probst A.J."/>
            <person name="Thomas B.C."/>
            <person name="Singh A."/>
            <person name="Wilkins M.J."/>
            <person name="Karaoz U."/>
            <person name="Brodie E.L."/>
            <person name="Williams K.H."/>
            <person name="Hubbard S.S."/>
            <person name="Banfield J.F."/>
        </authorList>
    </citation>
    <scope>NUCLEOTIDE SEQUENCE [LARGE SCALE GENOMIC DNA]</scope>
</reference>
<dbReference type="GO" id="GO:0004818">
    <property type="term" value="F:glutamate-tRNA ligase activity"/>
    <property type="evidence" value="ECO:0007669"/>
    <property type="project" value="UniProtKB-UniRule"/>
</dbReference>
<comment type="cofactor">
    <cofactor evidence="7">
        <name>Zn(2+)</name>
        <dbReference type="ChEBI" id="CHEBI:29105"/>
    </cofactor>
    <text evidence="7">Binds 1 zinc ion per subunit.</text>
</comment>
<dbReference type="EMBL" id="MEZK01000021">
    <property type="protein sequence ID" value="OGD62511.1"/>
    <property type="molecule type" value="Genomic_DNA"/>
</dbReference>
<dbReference type="PROSITE" id="PS00178">
    <property type="entry name" value="AA_TRNA_LIGASE_I"/>
    <property type="match status" value="1"/>
</dbReference>
<protein>
    <recommendedName>
        <fullName evidence="7">Glutamate--tRNA ligase</fullName>
        <ecNumber evidence="7">6.1.1.17</ecNumber>
    </recommendedName>
    <alternativeName>
        <fullName evidence="7">Glutamyl-tRNA synthetase</fullName>
        <shortName evidence="7">GluRS</shortName>
    </alternativeName>
</protein>
<dbReference type="SUPFAM" id="SSF52374">
    <property type="entry name" value="Nucleotidylyl transferase"/>
    <property type="match status" value="1"/>
</dbReference>
<dbReference type="GO" id="GO:0005829">
    <property type="term" value="C:cytosol"/>
    <property type="evidence" value="ECO:0007669"/>
    <property type="project" value="TreeGrafter"/>
</dbReference>
<evidence type="ECO:0000256" key="6">
    <source>
        <dbReference type="ARBA" id="ARBA00023146"/>
    </source>
</evidence>
<comment type="subunit">
    <text evidence="7">Monomer.</text>
</comment>
<keyword evidence="2 7" id="KW-0436">Ligase</keyword>
<dbReference type="Gene3D" id="1.10.10.350">
    <property type="match status" value="1"/>
</dbReference>
<dbReference type="Pfam" id="PF00749">
    <property type="entry name" value="tRNA-synt_1c"/>
    <property type="match status" value="1"/>
</dbReference>
<dbReference type="InterPro" id="IPR000924">
    <property type="entry name" value="Glu/Gln-tRNA-synth"/>
</dbReference>
<evidence type="ECO:0000313" key="10">
    <source>
        <dbReference type="EMBL" id="OGD62511.1"/>
    </source>
</evidence>
<comment type="caution">
    <text evidence="7">Lacks conserved residue(s) required for the propagation of feature annotation.</text>
</comment>
<comment type="similarity">
    <text evidence="1 7">Belongs to the class-I aminoacyl-tRNA synthetase family. Glutamate--tRNA ligase type 1 subfamily.</text>
</comment>
<comment type="subcellular location">
    <subcellularLocation>
        <location evidence="7">Cytoplasm</location>
    </subcellularLocation>
</comment>
<dbReference type="InterPro" id="IPR020058">
    <property type="entry name" value="Glu/Gln-tRNA-synth_Ib_cat-dom"/>
</dbReference>
<dbReference type="Pfam" id="PF19269">
    <property type="entry name" value="Anticodon_2"/>
    <property type="match status" value="1"/>
</dbReference>
<feature type="short sequence motif" description="'KMSKS' region" evidence="7">
    <location>
        <begin position="249"/>
        <end position="253"/>
    </location>
</feature>
<evidence type="ECO:0000256" key="3">
    <source>
        <dbReference type="ARBA" id="ARBA00022741"/>
    </source>
</evidence>
<dbReference type="PRINTS" id="PR00987">
    <property type="entry name" value="TRNASYNTHGLU"/>
</dbReference>
<evidence type="ECO:0000256" key="5">
    <source>
        <dbReference type="ARBA" id="ARBA00022917"/>
    </source>
</evidence>
<feature type="binding site" evidence="7">
    <location>
        <position position="108"/>
    </location>
    <ligand>
        <name>Zn(2+)</name>
        <dbReference type="ChEBI" id="CHEBI:29105"/>
    </ligand>
</feature>
<comment type="catalytic activity">
    <reaction evidence="7">
        <text>tRNA(Glu) + L-glutamate + ATP = L-glutamyl-tRNA(Glu) + AMP + diphosphate</text>
        <dbReference type="Rhea" id="RHEA:23540"/>
        <dbReference type="Rhea" id="RHEA-COMP:9663"/>
        <dbReference type="Rhea" id="RHEA-COMP:9680"/>
        <dbReference type="ChEBI" id="CHEBI:29985"/>
        <dbReference type="ChEBI" id="CHEBI:30616"/>
        <dbReference type="ChEBI" id="CHEBI:33019"/>
        <dbReference type="ChEBI" id="CHEBI:78442"/>
        <dbReference type="ChEBI" id="CHEBI:78520"/>
        <dbReference type="ChEBI" id="CHEBI:456215"/>
        <dbReference type="EC" id="6.1.1.17"/>
    </reaction>
</comment>
<dbReference type="SUPFAM" id="SSF48163">
    <property type="entry name" value="An anticodon-binding domain of class I aminoacyl-tRNA synthetases"/>
    <property type="match status" value="1"/>
</dbReference>
<feature type="domain" description="Glutamyl/glutaminyl-tRNA synthetase class Ib catalytic" evidence="8">
    <location>
        <begin position="3"/>
        <end position="318"/>
    </location>
</feature>
<dbReference type="PANTHER" id="PTHR43311:SF2">
    <property type="entry name" value="GLUTAMATE--TRNA LIGASE, MITOCHONDRIAL-RELATED"/>
    <property type="match status" value="1"/>
</dbReference>
<dbReference type="FunFam" id="3.40.50.620:FF:000045">
    <property type="entry name" value="Glutamate--tRNA ligase, mitochondrial"/>
    <property type="match status" value="1"/>
</dbReference>
<evidence type="ECO:0000259" key="9">
    <source>
        <dbReference type="Pfam" id="PF19269"/>
    </source>
</evidence>
<accession>A0A1F5E5C8</accession>
<dbReference type="InterPro" id="IPR014729">
    <property type="entry name" value="Rossmann-like_a/b/a_fold"/>
</dbReference>
<dbReference type="InterPro" id="IPR033910">
    <property type="entry name" value="GluRS_core"/>
</dbReference>
<organism evidence="10 11">
    <name type="scientific">Candidatus Beckwithbacteria bacterium RBG_13_42_9</name>
    <dbReference type="NCBI Taxonomy" id="1797457"/>
    <lineage>
        <taxon>Bacteria</taxon>
        <taxon>Candidatus Beckwithiibacteriota</taxon>
    </lineage>
</organism>
<dbReference type="STRING" id="1797457.A2160_00370"/>
<dbReference type="Proteomes" id="UP000177006">
    <property type="component" value="Unassembled WGS sequence"/>
</dbReference>
<dbReference type="GO" id="GO:0005524">
    <property type="term" value="F:ATP binding"/>
    <property type="evidence" value="ECO:0007669"/>
    <property type="project" value="UniProtKB-UniRule"/>
</dbReference>
<dbReference type="GO" id="GO:0006424">
    <property type="term" value="P:glutamyl-tRNA aminoacylation"/>
    <property type="evidence" value="ECO:0007669"/>
    <property type="project" value="UniProtKB-UniRule"/>
</dbReference>
<dbReference type="AlphaFoldDB" id="A0A1F5E5C8"/>
<dbReference type="InterPro" id="IPR004527">
    <property type="entry name" value="Glu-tRNA-ligase_bac/mito"/>
</dbReference>
<evidence type="ECO:0000256" key="7">
    <source>
        <dbReference type="HAMAP-Rule" id="MF_00022"/>
    </source>
</evidence>
<dbReference type="InterPro" id="IPR008925">
    <property type="entry name" value="aa_tRNA-synth_I_cd-bd_sf"/>
</dbReference>
<dbReference type="GO" id="GO:0000049">
    <property type="term" value="F:tRNA binding"/>
    <property type="evidence" value="ECO:0007669"/>
    <property type="project" value="InterPro"/>
</dbReference>
<dbReference type="InterPro" id="IPR001412">
    <property type="entry name" value="aa-tRNA-synth_I_CS"/>
</dbReference>
<dbReference type="InterPro" id="IPR020751">
    <property type="entry name" value="aa-tRNA-synth_I_codon-bd_sub2"/>
</dbReference>
<feature type="binding site" evidence="7">
    <location>
        <position position="106"/>
    </location>
    <ligand>
        <name>Zn(2+)</name>
        <dbReference type="ChEBI" id="CHEBI:29105"/>
    </ligand>
</feature>
<comment type="function">
    <text evidence="7">Catalyzes the attachment of glutamate to tRNA(Glu) in a two-step reaction: glutamate is first activated by ATP to form Glu-AMP and then transferred to the acceptor end of tRNA(Glu).</text>
</comment>
<dbReference type="HAMAP" id="MF_00022">
    <property type="entry name" value="Glu_tRNA_synth_type1"/>
    <property type="match status" value="1"/>
</dbReference>
<dbReference type="InterPro" id="IPR049940">
    <property type="entry name" value="GluQ/Sye"/>
</dbReference>
<keyword evidence="5 7" id="KW-0648">Protein biosynthesis</keyword>
<dbReference type="CDD" id="cd00808">
    <property type="entry name" value="GluRS_core"/>
    <property type="match status" value="1"/>
</dbReference>
<evidence type="ECO:0000256" key="1">
    <source>
        <dbReference type="ARBA" id="ARBA00007894"/>
    </source>
</evidence>